<sequence length="118" mass="12722">MNAAAPERSHVTTHVLDSTIGLPAGGVPVILEHDDSGNWVMIGSTETDADGRANDLGPVALPTGRYRVSFDTAVYFAEQEVKAFYPEVQIIFELGDAAAHYHVPLLLSPFAYSTYRGS</sequence>
<comment type="caution">
    <text evidence="9">The sequence shown here is derived from an EMBL/GenBank/DDBJ whole genome shotgun (WGS) entry which is preliminary data.</text>
</comment>
<feature type="domain" description="Transthyretin/hydroxyisourate hydrolase" evidence="8">
    <location>
        <begin position="11"/>
        <end position="117"/>
    </location>
</feature>
<dbReference type="PRINTS" id="PR00189">
    <property type="entry name" value="TRNSTHYRETIN"/>
</dbReference>
<dbReference type="Proteomes" id="UP001165586">
    <property type="component" value="Unassembled WGS sequence"/>
</dbReference>
<dbReference type="NCBIfam" id="TIGR02962">
    <property type="entry name" value="hdxy_isourate"/>
    <property type="match status" value="1"/>
</dbReference>
<evidence type="ECO:0000313" key="9">
    <source>
        <dbReference type="EMBL" id="MCS5736330.1"/>
    </source>
</evidence>
<organism evidence="9 10">
    <name type="scientific">Herbiconiux daphne</name>
    <dbReference type="NCBI Taxonomy" id="2970914"/>
    <lineage>
        <taxon>Bacteria</taxon>
        <taxon>Bacillati</taxon>
        <taxon>Actinomycetota</taxon>
        <taxon>Actinomycetes</taxon>
        <taxon>Micrococcales</taxon>
        <taxon>Microbacteriaceae</taxon>
        <taxon>Herbiconiux</taxon>
    </lineage>
</organism>
<evidence type="ECO:0000256" key="5">
    <source>
        <dbReference type="ARBA" id="ARBA00022631"/>
    </source>
</evidence>
<evidence type="ECO:0000256" key="3">
    <source>
        <dbReference type="ARBA" id="ARBA00009850"/>
    </source>
</evidence>
<dbReference type="InterPro" id="IPR023416">
    <property type="entry name" value="Transthyretin/HIU_hydrolase_d"/>
</dbReference>
<keyword evidence="10" id="KW-1185">Reference proteome</keyword>
<comment type="subunit">
    <text evidence="4 7">Homotetramer.</text>
</comment>
<dbReference type="PANTHER" id="PTHR10395:SF7">
    <property type="entry name" value="5-HYDROXYISOURATE HYDROLASE"/>
    <property type="match status" value="1"/>
</dbReference>
<dbReference type="EC" id="3.5.2.17" evidence="7"/>
<dbReference type="Pfam" id="PF00576">
    <property type="entry name" value="Transthyretin"/>
    <property type="match status" value="1"/>
</dbReference>
<name>A0ABT2H8P3_9MICO</name>
<reference evidence="9" key="1">
    <citation type="submission" date="2022-08" db="EMBL/GenBank/DDBJ databases">
        <authorList>
            <person name="Deng Y."/>
            <person name="Han X.-F."/>
            <person name="Zhang Y.-Q."/>
        </authorList>
    </citation>
    <scope>NUCLEOTIDE SEQUENCE</scope>
    <source>
        <strain evidence="9">CPCC 203386</strain>
    </source>
</reference>
<evidence type="ECO:0000256" key="6">
    <source>
        <dbReference type="ARBA" id="ARBA00022801"/>
    </source>
</evidence>
<dbReference type="EMBL" id="JANLCJ010000016">
    <property type="protein sequence ID" value="MCS5736330.1"/>
    <property type="molecule type" value="Genomic_DNA"/>
</dbReference>
<comment type="function">
    <text evidence="2">Catalyzes the hydrolysis of 5-hydroxyisourate (HIU) to 2-oxo-4-hydroxy-4-carboxy-5-ureidoimidazoline (OHCU).</text>
</comment>
<evidence type="ECO:0000256" key="7">
    <source>
        <dbReference type="RuleBase" id="RU361270"/>
    </source>
</evidence>
<dbReference type="GO" id="GO:0033971">
    <property type="term" value="F:hydroxyisourate hydrolase activity"/>
    <property type="evidence" value="ECO:0007669"/>
    <property type="project" value="UniProtKB-EC"/>
</dbReference>
<evidence type="ECO:0000256" key="4">
    <source>
        <dbReference type="ARBA" id="ARBA00011881"/>
    </source>
</evidence>
<dbReference type="PANTHER" id="PTHR10395">
    <property type="entry name" value="URICASE AND TRANSTHYRETIN-RELATED"/>
    <property type="match status" value="1"/>
</dbReference>
<evidence type="ECO:0000259" key="8">
    <source>
        <dbReference type="Pfam" id="PF00576"/>
    </source>
</evidence>
<dbReference type="Gene3D" id="2.60.40.180">
    <property type="entry name" value="Transthyretin/hydroxyisourate hydrolase domain"/>
    <property type="match status" value="1"/>
</dbReference>
<dbReference type="InterPro" id="IPR014306">
    <property type="entry name" value="Hydroxyisourate_hydrolase"/>
</dbReference>
<dbReference type="PROSITE" id="PS00768">
    <property type="entry name" value="TRANSTHYRETIN_1"/>
    <property type="match status" value="1"/>
</dbReference>
<comment type="catalytic activity">
    <reaction evidence="1 7">
        <text>5-hydroxyisourate + H2O = 5-hydroxy-2-oxo-4-ureido-2,5-dihydro-1H-imidazole-5-carboxylate + H(+)</text>
        <dbReference type="Rhea" id="RHEA:23736"/>
        <dbReference type="ChEBI" id="CHEBI:15377"/>
        <dbReference type="ChEBI" id="CHEBI:15378"/>
        <dbReference type="ChEBI" id="CHEBI:18072"/>
        <dbReference type="ChEBI" id="CHEBI:58639"/>
        <dbReference type="EC" id="3.5.2.17"/>
    </reaction>
</comment>
<dbReference type="InterPro" id="IPR000895">
    <property type="entry name" value="Transthyretin/HIU_hydrolase"/>
</dbReference>
<keyword evidence="6 7" id="KW-0378">Hydrolase</keyword>
<dbReference type="RefSeq" id="WP_259542212.1">
    <property type="nucleotide sequence ID" value="NZ_JANLCJ010000016.1"/>
</dbReference>
<dbReference type="InterPro" id="IPR036817">
    <property type="entry name" value="Transthyretin/HIU_hydrolase_sf"/>
</dbReference>
<proteinExistence type="inferred from homology"/>
<protein>
    <recommendedName>
        <fullName evidence="7">5-hydroxyisourate hydrolase</fullName>
        <shortName evidence="7">HIU hydrolase</shortName>
        <shortName evidence="7">HIUHase</shortName>
        <ecNumber evidence="7">3.5.2.17</ecNumber>
    </recommendedName>
</protein>
<dbReference type="InterPro" id="IPR023418">
    <property type="entry name" value="Thyroxine_BS"/>
</dbReference>
<comment type="similarity">
    <text evidence="3 7">Belongs to the transthyretin family. 5-hydroxyisourate hydrolase subfamily.</text>
</comment>
<gene>
    <name evidence="9" type="primary">uraH</name>
    <name evidence="9" type="ORF">N1032_21570</name>
</gene>
<accession>A0ABT2H8P3</accession>
<evidence type="ECO:0000256" key="2">
    <source>
        <dbReference type="ARBA" id="ARBA00002704"/>
    </source>
</evidence>
<evidence type="ECO:0000256" key="1">
    <source>
        <dbReference type="ARBA" id="ARBA00001043"/>
    </source>
</evidence>
<dbReference type="SUPFAM" id="SSF49472">
    <property type="entry name" value="Transthyretin (synonym: prealbumin)"/>
    <property type="match status" value="1"/>
</dbReference>
<evidence type="ECO:0000313" key="10">
    <source>
        <dbReference type="Proteomes" id="UP001165586"/>
    </source>
</evidence>
<keyword evidence="5 7" id="KW-0659">Purine metabolism</keyword>
<dbReference type="CDD" id="cd05822">
    <property type="entry name" value="TLP_HIUase"/>
    <property type="match status" value="1"/>
</dbReference>